<keyword evidence="3 8" id="KW-0378">Hydrolase</keyword>
<keyword evidence="5 8" id="KW-0119">Carbohydrate metabolism</keyword>
<dbReference type="GO" id="GO:0030245">
    <property type="term" value="P:cellulose catabolic process"/>
    <property type="evidence" value="ECO:0007669"/>
    <property type="project" value="UniProtKB-KW"/>
</dbReference>
<dbReference type="Gene3D" id="1.50.10.10">
    <property type="match status" value="1"/>
</dbReference>
<dbReference type="EMBL" id="JBJQND010000011">
    <property type="protein sequence ID" value="KAL3861578.1"/>
    <property type="molecule type" value="Genomic_DNA"/>
</dbReference>
<dbReference type="InterPro" id="IPR012291">
    <property type="entry name" value="CBM2_carb-bd_dom_sf"/>
</dbReference>
<dbReference type="InterPro" id="IPR001701">
    <property type="entry name" value="Glyco_hydro_9"/>
</dbReference>
<dbReference type="InterPro" id="IPR033126">
    <property type="entry name" value="Glyco_hydro_9_Asp/Glu_AS"/>
</dbReference>
<keyword evidence="10" id="KW-0732">Signal</keyword>
<evidence type="ECO:0000256" key="10">
    <source>
        <dbReference type="RuleBase" id="RU361166"/>
    </source>
</evidence>
<dbReference type="InterPro" id="IPR001919">
    <property type="entry name" value="CBD2"/>
</dbReference>
<evidence type="ECO:0000256" key="1">
    <source>
        <dbReference type="ARBA" id="ARBA00000966"/>
    </source>
</evidence>
<organism evidence="12 13">
    <name type="scientific">Sinanodonta woodiana</name>
    <name type="common">Chinese pond mussel</name>
    <name type="synonym">Anodonta woodiana</name>
    <dbReference type="NCBI Taxonomy" id="1069815"/>
    <lineage>
        <taxon>Eukaryota</taxon>
        <taxon>Metazoa</taxon>
        <taxon>Spiralia</taxon>
        <taxon>Lophotrochozoa</taxon>
        <taxon>Mollusca</taxon>
        <taxon>Bivalvia</taxon>
        <taxon>Autobranchia</taxon>
        <taxon>Heteroconchia</taxon>
        <taxon>Palaeoheterodonta</taxon>
        <taxon>Unionida</taxon>
        <taxon>Unionoidea</taxon>
        <taxon>Unionidae</taxon>
        <taxon>Unioninae</taxon>
        <taxon>Sinanodonta</taxon>
    </lineage>
</organism>
<dbReference type="PROSITE" id="PS00698">
    <property type="entry name" value="GH9_3"/>
    <property type="match status" value="1"/>
</dbReference>
<dbReference type="EC" id="3.2.1.4" evidence="10"/>
<evidence type="ECO:0000313" key="12">
    <source>
        <dbReference type="EMBL" id="KAL3861578.1"/>
    </source>
</evidence>
<feature type="chain" id="PRO_5044525562" description="Endoglucanase" evidence="10">
    <location>
        <begin position="17"/>
        <end position="567"/>
    </location>
</feature>
<keyword evidence="7 8" id="KW-0624">Polysaccharide degradation</keyword>
<feature type="active site" evidence="9">
    <location>
        <position position="542"/>
    </location>
</feature>
<dbReference type="Pfam" id="PF00759">
    <property type="entry name" value="Glyco_hydro_9"/>
    <property type="match status" value="1"/>
</dbReference>
<evidence type="ECO:0000256" key="2">
    <source>
        <dbReference type="ARBA" id="ARBA00007072"/>
    </source>
</evidence>
<evidence type="ECO:0000313" key="13">
    <source>
        <dbReference type="Proteomes" id="UP001634394"/>
    </source>
</evidence>
<feature type="active site" evidence="8">
    <location>
        <position position="489"/>
    </location>
</feature>
<sequence length="567" mass="63214">MLPLFLLWLILGKCRCQTSMTSLFDWGGRFQGSFNIPVTTLINGWEVIITFSEPVSIREGTGKGTVLSHSADGRIHTLVNTENSLILNSGQTLDLQVEGMYTGSSAPTATAQLINLGHDPYTLPPALPNHDGAKYNYDEVLMKSILFYEAQRSGKLPPDNRIPWRADSALNDRGDNGEDLTGGWYDAGDHVKFNFPMAASTTVLTWGLIAYMEAYQDSGQLDHMYSCIKWPLDYLLKCHVSKFELYVQVGKAELDHNYWGRPENMTMPRPAYKITAQNPGSDIAAETAAAFAAGYLAYHNANKTYANILLMHARDLYEFAITHKGKYSDSVPEAKGFYQSYDAQDELCWGGAWMYLATREEKYLTEAEKHYEAGAAWGQSWDEKNTGCMVLLYKVTRKDIYKTDIEATFKSWMPGGTIPYTPRGLAYRLNWGSLRYASNMAMLALLAADEGIHPAEYRHWAQAQIHYALGDTGHSYVVGFGVNPPTQPHHRSSSCPLVPAPCSNRELQQSGPNTHILYGALVGGPDQSDHYEDRRDDYVKNEVACDYNSGFQSAVAGLKAVHLRGQL</sequence>
<feature type="domain" description="CBM2" evidence="11">
    <location>
        <begin position="14"/>
        <end position="114"/>
    </location>
</feature>
<dbReference type="Proteomes" id="UP001634394">
    <property type="component" value="Unassembled WGS sequence"/>
</dbReference>
<dbReference type="PANTHER" id="PTHR22298">
    <property type="entry name" value="ENDO-1,4-BETA-GLUCANASE"/>
    <property type="match status" value="1"/>
</dbReference>
<dbReference type="InterPro" id="IPR012341">
    <property type="entry name" value="6hp_glycosidase-like_sf"/>
</dbReference>
<protein>
    <recommendedName>
        <fullName evidence="10">Endoglucanase</fullName>
        <ecNumber evidence="10">3.2.1.4</ecNumber>
    </recommendedName>
</protein>
<feature type="active site" evidence="9">
    <location>
        <position position="533"/>
    </location>
</feature>
<evidence type="ECO:0000256" key="3">
    <source>
        <dbReference type="ARBA" id="ARBA00022801"/>
    </source>
</evidence>
<dbReference type="InterPro" id="IPR018221">
    <property type="entry name" value="Glyco_hydro_9_His_AS"/>
</dbReference>
<keyword evidence="13" id="KW-1185">Reference proteome</keyword>
<evidence type="ECO:0000256" key="4">
    <source>
        <dbReference type="ARBA" id="ARBA00023001"/>
    </source>
</evidence>
<dbReference type="AlphaFoldDB" id="A0ABD3VLI8"/>
<gene>
    <name evidence="12" type="ORF">ACJMK2_007604</name>
</gene>
<accession>A0ABD3VLI8</accession>
<evidence type="ECO:0000256" key="9">
    <source>
        <dbReference type="PROSITE-ProRule" id="PRU10060"/>
    </source>
</evidence>
<evidence type="ECO:0000259" key="11">
    <source>
        <dbReference type="SMART" id="SM00637"/>
    </source>
</evidence>
<dbReference type="GO" id="GO:0008810">
    <property type="term" value="F:cellulase activity"/>
    <property type="evidence" value="ECO:0007669"/>
    <property type="project" value="UniProtKB-EC"/>
</dbReference>
<comment type="catalytic activity">
    <reaction evidence="1 10">
        <text>Endohydrolysis of (1-&gt;4)-beta-D-glucosidic linkages in cellulose, lichenin and cereal beta-D-glucans.</text>
        <dbReference type="EC" id="3.2.1.4"/>
    </reaction>
</comment>
<reference evidence="12 13" key="1">
    <citation type="submission" date="2024-11" db="EMBL/GenBank/DDBJ databases">
        <title>Chromosome-level genome assembly of the freshwater bivalve Anodonta woodiana.</title>
        <authorList>
            <person name="Chen X."/>
        </authorList>
    </citation>
    <scope>NUCLEOTIDE SEQUENCE [LARGE SCALE GENOMIC DNA]</scope>
    <source>
        <strain evidence="12">MN2024</strain>
        <tissue evidence="12">Gills</tissue>
    </source>
</reference>
<evidence type="ECO:0000256" key="7">
    <source>
        <dbReference type="ARBA" id="ARBA00023326"/>
    </source>
</evidence>
<comment type="caution">
    <text evidence="12">The sequence shown here is derived from an EMBL/GenBank/DDBJ whole genome shotgun (WGS) entry which is preliminary data.</text>
</comment>
<dbReference type="InterPro" id="IPR008928">
    <property type="entry name" value="6-hairpin_glycosidase_sf"/>
</dbReference>
<evidence type="ECO:0000256" key="6">
    <source>
        <dbReference type="ARBA" id="ARBA00023295"/>
    </source>
</evidence>
<proteinExistence type="inferred from homology"/>
<comment type="similarity">
    <text evidence="2 8 10">Belongs to the glycosyl hydrolase 9 (cellulase E) family.</text>
</comment>
<dbReference type="SMART" id="SM00637">
    <property type="entry name" value="CBD_II"/>
    <property type="match status" value="1"/>
</dbReference>
<evidence type="ECO:0000256" key="8">
    <source>
        <dbReference type="PROSITE-ProRule" id="PRU10059"/>
    </source>
</evidence>
<feature type="signal peptide" evidence="10">
    <location>
        <begin position="1"/>
        <end position="16"/>
    </location>
</feature>
<evidence type="ECO:0000256" key="5">
    <source>
        <dbReference type="ARBA" id="ARBA00023277"/>
    </source>
</evidence>
<keyword evidence="6 8" id="KW-0326">Glycosidase</keyword>
<dbReference type="Gene3D" id="2.60.40.290">
    <property type="match status" value="1"/>
</dbReference>
<name>A0ABD3VLI8_SINWO</name>
<dbReference type="SUPFAM" id="SSF48208">
    <property type="entry name" value="Six-hairpin glycosidases"/>
    <property type="match status" value="1"/>
</dbReference>
<dbReference type="PROSITE" id="PS00592">
    <property type="entry name" value="GH9_2"/>
    <property type="match status" value="1"/>
</dbReference>
<keyword evidence="4 10" id="KW-0136">Cellulose degradation</keyword>